<sequence length="247" mass="28400">MEQEGGNSRKEIPFGAPEEIAKAPRNFEETTVLQIWCMFLNLWGVQLAMSANIRQVLCSWRTGNEDALMETRKTFIQLQADVLFKRILCAAMVVPIQNFTPHLQVDAQSFLDIQAHFTSVVLEWNQRNVQNLVNQKLSPHYYGTYTILNKIGEVAYRLDLPPHSWAHPIFHVSWQKRAVEDSTPIQQLPPFLFEELEMQVQPEGVVDCRTLEWLPRGEDKVKLVGAGIVRPAINRVYSRMKKGENKA</sequence>
<dbReference type="Pfam" id="PF24626">
    <property type="entry name" value="SH3_Tf2-1"/>
    <property type="match status" value="1"/>
</dbReference>
<dbReference type="EMBL" id="JACXVP010000008">
    <property type="protein sequence ID" value="KAG5589419.1"/>
    <property type="molecule type" value="Genomic_DNA"/>
</dbReference>
<evidence type="ECO:0000313" key="2">
    <source>
        <dbReference type="EMBL" id="KAG5589419.1"/>
    </source>
</evidence>
<gene>
    <name evidence="2" type="ORF">H5410_039933</name>
</gene>
<reference evidence="2 3" key="1">
    <citation type="submission" date="2020-09" db="EMBL/GenBank/DDBJ databases">
        <title>De no assembly of potato wild relative species, Solanum commersonii.</title>
        <authorList>
            <person name="Cho K."/>
        </authorList>
    </citation>
    <scope>NUCLEOTIDE SEQUENCE [LARGE SCALE GENOMIC DNA]</scope>
    <source>
        <strain evidence="2">LZ3.2</strain>
        <tissue evidence="2">Leaf</tissue>
    </source>
</reference>
<dbReference type="Proteomes" id="UP000824120">
    <property type="component" value="Chromosome 8"/>
</dbReference>
<dbReference type="PANTHER" id="PTHR46148:SF52">
    <property type="entry name" value="OS04G0603800 PROTEIN"/>
    <property type="match status" value="1"/>
</dbReference>
<keyword evidence="3" id="KW-1185">Reference proteome</keyword>
<dbReference type="InterPro" id="IPR056924">
    <property type="entry name" value="SH3_Tf2-1"/>
</dbReference>
<dbReference type="OrthoDB" id="1936407at2759"/>
<evidence type="ECO:0000313" key="3">
    <source>
        <dbReference type="Proteomes" id="UP000824120"/>
    </source>
</evidence>
<evidence type="ECO:0000259" key="1">
    <source>
        <dbReference type="Pfam" id="PF24626"/>
    </source>
</evidence>
<comment type="caution">
    <text evidence="2">The sequence shown here is derived from an EMBL/GenBank/DDBJ whole genome shotgun (WGS) entry which is preliminary data.</text>
</comment>
<proteinExistence type="predicted"/>
<accession>A0A9J5XME2</accession>
<feature type="domain" description="Tf2-1-like SH3-like" evidence="1">
    <location>
        <begin position="132"/>
        <end position="176"/>
    </location>
</feature>
<name>A0A9J5XME2_SOLCO</name>
<protein>
    <recommendedName>
        <fullName evidence="1">Tf2-1-like SH3-like domain-containing protein</fullName>
    </recommendedName>
</protein>
<dbReference type="AlphaFoldDB" id="A0A9J5XME2"/>
<organism evidence="2 3">
    <name type="scientific">Solanum commersonii</name>
    <name type="common">Commerson's wild potato</name>
    <name type="synonym">Commerson's nightshade</name>
    <dbReference type="NCBI Taxonomy" id="4109"/>
    <lineage>
        <taxon>Eukaryota</taxon>
        <taxon>Viridiplantae</taxon>
        <taxon>Streptophyta</taxon>
        <taxon>Embryophyta</taxon>
        <taxon>Tracheophyta</taxon>
        <taxon>Spermatophyta</taxon>
        <taxon>Magnoliopsida</taxon>
        <taxon>eudicotyledons</taxon>
        <taxon>Gunneridae</taxon>
        <taxon>Pentapetalae</taxon>
        <taxon>asterids</taxon>
        <taxon>lamiids</taxon>
        <taxon>Solanales</taxon>
        <taxon>Solanaceae</taxon>
        <taxon>Solanoideae</taxon>
        <taxon>Solaneae</taxon>
        <taxon>Solanum</taxon>
    </lineage>
</organism>
<dbReference type="PANTHER" id="PTHR46148">
    <property type="entry name" value="CHROMO DOMAIN-CONTAINING PROTEIN"/>
    <property type="match status" value="1"/>
</dbReference>